<evidence type="ECO:0000256" key="5">
    <source>
        <dbReference type="ARBA" id="ARBA00023004"/>
    </source>
</evidence>
<dbReference type="InterPro" id="IPR036909">
    <property type="entry name" value="Cyt_c-like_dom_sf"/>
</dbReference>
<dbReference type="SUPFAM" id="SSF46626">
    <property type="entry name" value="Cytochrome c"/>
    <property type="match status" value="1"/>
</dbReference>
<dbReference type="OrthoDB" id="9814708at2"/>
<feature type="compositionally biased region" description="Polar residues" evidence="7">
    <location>
        <begin position="45"/>
        <end position="59"/>
    </location>
</feature>
<keyword evidence="4" id="KW-0249">Electron transport</keyword>
<evidence type="ECO:0000256" key="3">
    <source>
        <dbReference type="ARBA" id="ARBA00022723"/>
    </source>
</evidence>
<dbReference type="Gene3D" id="1.10.760.10">
    <property type="entry name" value="Cytochrome c-like domain"/>
    <property type="match status" value="1"/>
</dbReference>
<dbReference type="GO" id="GO:0020037">
    <property type="term" value="F:heme binding"/>
    <property type="evidence" value="ECO:0007669"/>
    <property type="project" value="InterPro"/>
</dbReference>
<reference evidence="9 10" key="1">
    <citation type="submission" date="2018-06" db="EMBL/GenBank/DDBJ databases">
        <authorList>
            <consortium name="Pathogen Informatics"/>
            <person name="Doyle S."/>
        </authorList>
    </citation>
    <scope>NUCLEOTIDE SEQUENCE [LARGE SCALE GENOMIC DNA]</scope>
    <source>
        <strain evidence="9 10">NCTC13316</strain>
    </source>
</reference>
<evidence type="ECO:0000256" key="4">
    <source>
        <dbReference type="ARBA" id="ARBA00022982"/>
    </source>
</evidence>
<evidence type="ECO:0000256" key="6">
    <source>
        <dbReference type="PROSITE-ProRule" id="PRU00433"/>
    </source>
</evidence>
<dbReference type="PRINTS" id="PR00607">
    <property type="entry name" value="CYTCHROMECIE"/>
</dbReference>
<evidence type="ECO:0000256" key="7">
    <source>
        <dbReference type="SAM" id="MobiDB-lite"/>
    </source>
</evidence>
<sequence>MRISLLILIGFMKWCFADNVNDFDRQQIIERIKPVGEVKIEETTPAANQKQAEQPTTQVAAKEEPGQATYEKYCATCHQNGLAGAPKFRNEADWKPRMAKKIEGLTASAIKGLNAMPPKGTCAECSEEDIKNAIEYMLSKS</sequence>
<dbReference type="AlphaFoldDB" id="A0A378JMV0"/>
<feature type="domain" description="Cytochrome c" evidence="8">
    <location>
        <begin position="61"/>
        <end position="141"/>
    </location>
</feature>
<evidence type="ECO:0000256" key="1">
    <source>
        <dbReference type="ARBA" id="ARBA00022448"/>
    </source>
</evidence>
<keyword evidence="2 6" id="KW-0349">Heme</keyword>
<dbReference type="GO" id="GO:0009055">
    <property type="term" value="F:electron transfer activity"/>
    <property type="evidence" value="ECO:0007669"/>
    <property type="project" value="InterPro"/>
</dbReference>
<keyword evidence="1" id="KW-0813">Transport</keyword>
<dbReference type="Pfam" id="PF13442">
    <property type="entry name" value="Cytochrome_CBB3"/>
    <property type="match status" value="1"/>
</dbReference>
<dbReference type="PANTHER" id="PTHR40942">
    <property type="match status" value="1"/>
</dbReference>
<gene>
    <name evidence="9" type="ORF">NCTC13316_02692</name>
</gene>
<dbReference type="RefSeq" id="WP_115332124.1">
    <property type="nucleotide sequence ID" value="NZ_CAAAHP010000006.1"/>
</dbReference>
<organism evidence="9 10">
    <name type="scientific">Legionella busanensis</name>
    <dbReference type="NCBI Taxonomy" id="190655"/>
    <lineage>
        <taxon>Bacteria</taxon>
        <taxon>Pseudomonadati</taxon>
        <taxon>Pseudomonadota</taxon>
        <taxon>Gammaproteobacteria</taxon>
        <taxon>Legionellales</taxon>
        <taxon>Legionellaceae</taxon>
        <taxon>Legionella</taxon>
    </lineage>
</organism>
<keyword evidence="5 6" id="KW-0408">Iron</keyword>
<dbReference type="PANTHER" id="PTHR40942:SF2">
    <property type="entry name" value="CYTOCHROME-RELATED"/>
    <property type="match status" value="1"/>
</dbReference>
<dbReference type="GO" id="GO:0005506">
    <property type="term" value="F:iron ion binding"/>
    <property type="evidence" value="ECO:0007669"/>
    <property type="project" value="InterPro"/>
</dbReference>
<evidence type="ECO:0000259" key="8">
    <source>
        <dbReference type="PROSITE" id="PS51007"/>
    </source>
</evidence>
<proteinExistence type="predicted"/>
<evidence type="ECO:0000313" key="10">
    <source>
        <dbReference type="Proteomes" id="UP000254794"/>
    </source>
</evidence>
<protein>
    <submittedName>
        <fullName evidence="9">Cytochrome c5</fullName>
    </submittedName>
</protein>
<feature type="region of interest" description="Disordered" evidence="7">
    <location>
        <begin position="40"/>
        <end position="63"/>
    </location>
</feature>
<accession>A0A378JMV0</accession>
<name>A0A378JMV0_9GAMM</name>
<dbReference type="InterPro" id="IPR009056">
    <property type="entry name" value="Cyt_c-like_dom"/>
</dbReference>
<evidence type="ECO:0000313" key="9">
    <source>
        <dbReference type="EMBL" id="STX52575.1"/>
    </source>
</evidence>
<dbReference type="InterPro" id="IPR002323">
    <property type="entry name" value="Cyt_CIE"/>
</dbReference>
<keyword evidence="10" id="KW-1185">Reference proteome</keyword>
<dbReference type="PROSITE" id="PS51007">
    <property type="entry name" value="CYTC"/>
    <property type="match status" value="1"/>
</dbReference>
<keyword evidence="3 6" id="KW-0479">Metal-binding</keyword>
<evidence type="ECO:0000256" key="2">
    <source>
        <dbReference type="ARBA" id="ARBA00022617"/>
    </source>
</evidence>
<dbReference type="EMBL" id="UGOD01000001">
    <property type="protein sequence ID" value="STX52575.1"/>
    <property type="molecule type" value="Genomic_DNA"/>
</dbReference>
<dbReference type="Proteomes" id="UP000254794">
    <property type="component" value="Unassembled WGS sequence"/>
</dbReference>